<gene>
    <name evidence="3" type="primary">LOC100903985</name>
</gene>
<organism evidence="2 3">
    <name type="scientific">Galendromus occidentalis</name>
    <name type="common">western predatory mite</name>
    <dbReference type="NCBI Taxonomy" id="34638"/>
    <lineage>
        <taxon>Eukaryota</taxon>
        <taxon>Metazoa</taxon>
        <taxon>Ecdysozoa</taxon>
        <taxon>Arthropoda</taxon>
        <taxon>Chelicerata</taxon>
        <taxon>Arachnida</taxon>
        <taxon>Acari</taxon>
        <taxon>Parasitiformes</taxon>
        <taxon>Mesostigmata</taxon>
        <taxon>Gamasina</taxon>
        <taxon>Phytoseioidea</taxon>
        <taxon>Phytoseiidae</taxon>
        <taxon>Typhlodrominae</taxon>
        <taxon>Galendromus</taxon>
    </lineage>
</organism>
<reference evidence="3" key="1">
    <citation type="submission" date="2025-08" db="UniProtKB">
        <authorList>
            <consortium name="RefSeq"/>
        </authorList>
    </citation>
    <scope>IDENTIFICATION</scope>
</reference>
<keyword evidence="1" id="KW-0472">Membrane</keyword>
<dbReference type="GeneID" id="100903985"/>
<dbReference type="AlphaFoldDB" id="A0AAJ6QTD9"/>
<evidence type="ECO:0000313" key="2">
    <source>
        <dbReference type="Proteomes" id="UP000694867"/>
    </source>
</evidence>
<evidence type="ECO:0000256" key="1">
    <source>
        <dbReference type="SAM" id="Phobius"/>
    </source>
</evidence>
<name>A0AAJ6QTD9_9ACAR</name>
<evidence type="ECO:0000313" key="3">
    <source>
        <dbReference type="RefSeq" id="XP_003743259.1"/>
    </source>
</evidence>
<feature type="transmembrane region" description="Helical" evidence="1">
    <location>
        <begin position="513"/>
        <end position="538"/>
    </location>
</feature>
<dbReference type="RefSeq" id="XP_003743259.1">
    <property type="nucleotide sequence ID" value="XM_003743211.1"/>
</dbReference>
<accession>A0AAJ6QTD9</accession>
<dbReference type="KEGG" id="goe:100903985"/>
<dbReference type="Proteomes" id="UP000694867">
    <property type="component" value="Unplaced"/>
</dbReference>
<keyword evidence="1" id="KW-1133">Transmembrane helix</keyword>
<keyword evidence="1" id="KW-0812">Transmembrane</keyword>
<protein>
    <submittedName>
        <fullName evidence="3">Uncharacterized protein LOC100903985</fullName>
    </submittedName>
</protein>
<keyword evidence="2" id="KW-1185">Reference proteome</keyword>
<sequence length="557" mass="62482">MGVHGSARALETNNDPRVIPPKNHAIWKNVDTLTASDEDSGCRPGKVSVRIPVEIQEDIMISWEVAPCDVSGYLLELTEADGLGSNLTSGLCKETQIHLKRDVARFFSRFFVSIYAANITRNGAVMKSTPSVQEFAVCPSRKPETPTDVNIDVYADSKVKFTWRSTETLWQIQGFTLLYCEGTTNCKRRTIPFSATGMSYEMFLWDKKYTVELFPVCDTEECGIARGRAYRSVLYEDLASASSSIVRISQCAVFCDCVSKYLHRQQRNDERRESRHDLEDVCNAQGDCSLVLEKLIRLDTKYEFGISARSHDSVTYYSDLSDGEKCILETRALTHTEVAILDRTQNFSSMIESVDTERVIVIDQNIFSLTDGTVVSSMIFVGDPDELRKPLGENVPFKKALNGRGKLLPTRITSPEWNVYSAWNNAESHIDDPALHCRWMWGAPSNYIVCALGVEKCSDSVVKACNGPLLPHTEYGLKMRGCTTLGCTDTDMFRFKTGIGVLPDDPSGTDPRLGILLAFIGCIIGGGLIIVLLSLIILRWTEMREMHREQRFRLVEF</sequence>
<proteinExistence type="predicted"/>